<comment type="caution">
    <text evidence="2">The sequence shown here is derived from an EMBL/GenBank/DDBJ whole genome shotgun (WGS) entry which is preliminary data.</text>
</comment>
<reference evidence="2 3" key="1">
    <citation type="submission" date="2020-02" db="EMBL/GenBank/DDBJ databases">
        <title>Bird 10,000 Genomes (B10K) Project - Family phase.</title>
        <authorList>
            <person name="Zhang G."/>
        </authorList>
    </citation>
    <scope>NUCLEOTIDE SEQUENCE [LARGE SCALE GENOMIC DNA]</scope>
    <source>
        <strain evidence="2">B10K-DU-017-21</strain>
    </source>
</reference>
<dbReference type="PANTHER" id="PTHR34754">
    <property type="entry name" value="COILED-COIL DOMAIN-CONTAINING PROTEIN 60"/>
    <property type="match status" value="1"/>
</dbReference>
<gene>
    <name evidence="2" type="primary">Ccdc60</name>
    <name evidence="2" type="ORF">CENBEN_R13480</name>
</gene>
<dbReference type="InterPro" id="IPR031526">
    <property type="entry name" value="DUF4698"/>
</dbReference>
<feature type="compositionally biased region" description="Acidic residues" evidence="1">
    <location>
        <begin position="49"/>
        <end position="63"/>
    </location>
</feature>
<evidence type="ECO:0000313" key="3">
    <source>
        <dbReference type="Proteomes" id="UP000632886"/>
    </source>
</evidence>
<accession>A0A852LQD4</accession>
<evidence type="ECO:0000256" key="1">
    <source>
        <dbReference type="SAM" id="MobiDB-lite"/>
    </source>
</evidence>
<evidence type="ECO:0000313" key="2">
    <source>
        <dbReference type="EMBL" id="NXX93259.1"/>
    </source>
</evidence>
<dbReference type="Proteomes" id="UP000632886">
    <property type="component" value="Unassembled WGS sequence"/>
</dbReference>
<sequence>RRHMTSVKQGARYFHMLHQESLQRNNRLKAAQQPQGRGWRAEIQPPEYSSEDEKSDEETDTDSLTEGGHPRNSGTKEKKMTLRSFTPLSASVLFSNPPGAKREPLFRQLCAIHWLLEALTLESNYSMRSILTCWNPTAPGGFKKTVREIEEEKLAARMQELLNASKKKNAWKLRYGLLRRRTTRRSTLSISQLSSRASLRGQTPRSSVTSIVLSSEDIKSSGASSEVMSEPAQGKEQPLFPLIQQKGSQKTHEEVSKDVHKQEAMAEKTEHERLLPGAQKNHRVNMPFIKDQESTTERKQRPRRCLKQSGYHKMLIPVFCGVFCCSSNISSFVKSKSNLCNDMRQKFTVVHEAAARRLNDTLECLERSQEERCHKKYQVLNHLTLFTRDMERMRRLDTRIERESDETTDDRPNWFPVLLARLPESVKSDHYVQKILKKLEKYGRNPDLNIPTDTFLKVLGDLQLWELCSPEVAAAVEFVRESIVQMPEEDFSEWLQTRVAPDCAQSSTS</sequence>
<dbReference type="Pfam" id="PF15769">
    <property type="entry name" value="DUF4698"/>
    <property type="match status" value="1"/>
</dbReference>
<dbReference type="EMBL" id="WBNK01000438">
    <property type="protein sequence ID" value="NXX93259.1"/>
    <property type="molecule type" value="Genomic_DNA"/>
</dbReference>
<dbReference type="PANTHER" id="PTHR34754:SF1">
    <property type="entry name" value="COILED-COIL DOMAIN-CONTAINING PROTEIN 60"/>
    <property type="match status" value="1"/>
</dbReference>
<feature type="region of interest" description="Disordered" evidence="1">
    <location>
        <begin position="24"/>
        <end position="81"/>
    </location>
</feature>
<feature type="non-terminal residue" evidence="2">
    <location>
        <position position="1"/>
    </location>
</feature>
<protein>
    <submittedName>
        <fullName evidence="2">CCD60 protein</fullName>
    </submittedName>
</protein>
<name>A0A852LQD4_9AVES</name>
<proteinExistence type="predicted"/>
<feature type="non-terminal residue" evidence="2">
    <location>
        <position position="509"/>
    </location>
</feature>
<organism evidence="2 3">
    <name type="scientific">Centropus bengalensis</name>
    <name type="common">lesser coucal</name>
    <dbReference type="NCBI Taxonomy" id="1463675"/>
    <lineage>
        <taxon>Eukaryota</taxon>
        <taxon>Metazoa</taxon>
        <taxon>Chordata</taxon>
        <taxon>Craniata</taxon>
        <taxon>Vertebrata</taxon>
        <taxon>Euteleostomi</taxon>
        <taxon>Archelosauria</taxon>
        <taxon>Archosauria</taxon>
        <taxon>Dinosauria</taxon>
        <taxon>Saurischia</taxon>
        <taxon>Theropoda</taxon>
        <taxon>Coelurosauria</taxon>
        <taxon>Aves</taxon>
        <taxon>Neognathae</taxon>
        <taxon>Neoaves</taxon>
        <taxon>Otidimorphae</taxon>
        <taxon>Cuculiformes</taxon>
        <taxon>Centropidae</taxon>
        <taxon>Centropus</taxon>
    </lineage>
</organism>
<dbReference type="AlphaFoldDB" id="A0A852LQD4"/>
<keyword evidence="3" id="KW-1185">Reference proteome</keyword>